<organism evidence="3">
    <name type="scientific">Tanacetum cinerariifolium</name>
    <name type="common">Dalmatian daisy</name>
    <name type="synonym">Chrysanthemum cinerariifolium</name>
    <dbReference type="NCBI Taxonomy" id="118510"/>
    <lineage>
        <taxon>Eukaryota</taxon>
        <taxon>Viridiplantae</taxon>
        <taxon>Streptophyta</taxon>
        <taxon>Embryophyta</taxon>
        <taxon>Tracheophyta</taxon>
        <taxon>Spermatophyta</taxon>
        <taxon>Magnoliopsida</taxon>
        <taxon>eudicotyledons</taxon>
        <taxon>Gunneridae</taxon>
        <taxon>Pentapetalae</taxon>
        <taxon>asterids</taxon>
        <taxon>campanulids</taxon>
        <taxon>Asterales</taxon>
        <taxon>Asteraceae</taxon>
        <taxon>Asteroideae</taxon>
        <taxon>Anthemideae</taxon>
        <taxon>Anthemidinae</taxon>
        <taxon>Tanacetum</taxon>
    </lineage>
</organism>
<accession>A0A699H3U1</accession>
<feature type="coiled-coil region" evidence="1">
    <location>
        <begin position="232"/>
        <end position="284"/>
    </location>
</feature>
<dbReference type="EMBL" id="BKCJ010107139">
    <property type="protein sequence ID" value="GEX41790.1"/>
    <property type="molecule type" value="Genomic_DNA"/>
</dbReference>
<evidence type="ECO:0000256" key="1">
    <source>
        <dbReference type="SAM" id="Coils"/>
    </source>
</evidence>
<evidence type="ECO:0000256" key="2">
    <source>
        <dbReference type="SAM" id="MobiDB-lite"/>
    </source>
</evidence>
<keyword evidence="1" id="KW-0175">Coiled coil</keyword>
<gene>
    <name evidence="3" type="ORF">Tci_313765</name>
</gene>
<feature type="region of interest" description="Disordered" evidence="2">
    <location>
        <begin position="485"/>
        <end position="530"/>
    </location>
</feature>
<proteinExistence type="predicted"/>
<name>A0A699H3U1_TANCI</name>
<reference evidence="3" key="1">
    <citation type="journal article" date="2019" name="Sci. Rep.">
        <title>Draft genome of Tanacetum cinerariifolium, the natural source of mosquito coil.</title>
        <authorList>
            <person name="Yamashiro T."/>
            <person name="Shiraishi A."/>
            <person name="Satake H."/>
            <person name="Nakayama K."/>
        </authorList>
    </citation>
    <scope>NUCLEOTIDE SEQUENCE</scope>
</reference>
<evidence type="ECO:0000313" key="3">
    <source>
        <dbReference type="EMBL" id="GEX41790.1"/>
    </source>
</evidence>
<protein>
    <recommendedName>
        <fullName evidence="4">Synaptobrevin, longin-like domain protein</fullName>
    </recommendedName>
</protein>
<comment type="caution">
    <text evidence="3">The sequence shown here is derived from an EMBL/GenBank/DDBJ whole genome shotgun (WGS) entry which is preliminary data.</text>
</comment>
<feature type="compositionally biased region" description="Basic and acidic residues" evidence="2">
    <location>
        <begin position="501"/>
        <end position="530"/>
    </location>
</feature>
<dbReference type="AlphaFoldDB" id="A0A699H3U1"/>
<evidence type="ECO:0008006" key="4">
    <source>
        <dbReference type="Google" id="ProtNLM"/>
    </source>
</evidence>
<sequence>MSTPTLAKTHNLIEYLEKPSESNGFKQIVNFPSANQIKYALTVNPTTYTSYEKKIVINEASIRHDLKLNDGEGTSCLSNAVILKNCAKTTSWNEFSSAMASAIICLANNQKFNFSKYILTNLVNNLEDGVPFYMFSRFIQVFVNHQLGDMSHHKGIFVNPSLTKNVFANMNIVRTEFSGAVTPLFGTMMRKHKPRRKQRMETKVSPTETNIEEHVPTPFNDPLPSGNDRMQLKELIDLCTNLSNKVLDIENEVIEMKSSHKAKIEELESRVEKLEEKNRSLAKELKSFNPRVESPTINETVMDKKESSKQRRKIADIDADAEDVVKEVVKEIVEVMEIAKIIIDEASIAGGELNAANEKPAKDKGKDKLVEEPEILKSRKAQITLDEEVARRIEAEWNAYMKDNIDWNEFVEQVQSRQLDDVRKYQALKRKLVLVAQARKNTMIYLKNMAGFKMDFSKGMRYEEIRPLFEEEYNKVQTLFNKDPEMDAEKIKAPRKRTRKEKVEKDQPVKKQKGDELEQDDAKKQNLEEQKEVEELKKNLKIVPDDEDDVFVNVTPLSSKPPTIMDYKIYKEGKKEHI</sequence>